<dbReference type="Pfam" id="PF15906">
    <property type="entry name" value="zf-NOSIP"/>
    <property type="match status" value="1"/>
</dbReference>
<dbReference type="PROSITE" id="PS50089">
    <property type="entry name" value="ZF_RING_2"/>
    <property type="match status" value="1"/>
</dbReference>
<accession>A0A0F7SQD8</accession>
<dbReference type="InterPro" id="IPR001841">
    <property type="entry name" value="Znf_RING"/>
</dbReference>
<evidence type="ECO:0000256" key="5">
    <source>
        <dbReference type="PROSITE-ProRule" id="PRU00175"/>
    </source>
</evidence>
<sequence length="324" mass="35516">MTRHAKNSHSSPFFTYHEKSMLPYGTKKQRLGAESFRKFDACMLCNSTVRNPCACSDGHIYCRECILESLLSQKKLIKAHQDNLERRSKEEEEEKAKAREDARERVLRDFERTQSGLGAKVGGSSTTGTPSGNASKVEGEERGQKRKFELDQADIDRMATEAEDAALAKIEKEQLEARKAKLPAFWLPSLAPDAGIEKIKAIKMETMCQASEHPHPLSIKGLIPVKFTPLPTSSSSTAGSSNPTASMCPSCSKELTNSSVSILIKTCGHVCCKACVDKVVRPGKQCVTCDSRAKEKDLVELVRDGTGFAAVGKAEAIKQETAFQ</sequence>
<keyword evidence="5" id="KW-0863">Zinc-finger</keyword>
<dbReference type="Gene3D" id="3.30.40.10">
    <property type="entry name" value="Zinc/RING finger domain, C3HC4 (zinc finger)"/>
    <property type="match status" value="2"/>
</dbReference>
<organism evidence="8">
    <name type="scientific">Phaffia rhodozyma</name>
    <name type="common">Yeast</name>
    <name type="synonym">Xanthophyllomyces dendrorhous</name>
    <dbReference type="NCBI Taxonomy" id="264483"/>
    <lineage>
        <taxon>Eukaryota</taxon>
        <taxon>Fungi</taxon>
        <taxon>Dikarya</taxon>
        <taxon>Basidiomycota</taxon>
        <taxon>Agaricomycotina</taxon>
        <taxon>Tremellomycetes</taxon>
        <taxon>Cystofilobasidiales</taxon>
        <taxon>Mrakiaceae</taxon>
        <taxon>Phaffia</taxon>
    </lineage>
</organism>
<dbReference type="EMBL" id="LN483142">
    <property type="protein sequence ID" value="CED82844.1"/>
    <property type="molecule type" value="Genomic_DNA"/>
</dbReference>
<comment type="similarity">
    <text evidence="2 4">Belongs to the NOSIP family.</text>
</comment>
<dbReference type="AlphaFoldDB" id="A0A0F7SQD8"/>
<protein>
    <submittedName>
        <fullName evidence="8">Uncharacterized conserved protein</fullName>
    </submittedName>
</protein>
<dbReference type="GO" id="GO:0005634">
    <property type="term" value="C:nucleus"/>
    <property type="evidence" value="ECO:0007669"/>
    <property type="project" value="UniProtKB-SubCell"/>
</dbReference>
<evidence type="ECO:0000256" key="6">
    <source>
        <dbReference type="SAM" id="MobiDB-lite"/>
    </source>
</evidence>
<name>A0A0F7SQD8_PHARH</name>
<feature type="compositionally biased region" description="Low complexity" evidence="6">
    <location>
        <begin position="122"/>
        <end position="132"/>
    </location>
</feature>
<evidence type="ECO:0000256" key="2">
    <source>
        <dbReference type="ARBA" id="ARBA00008126"/>
    </source>
</evidence>
<feature type="domain" description="RING-type" evidence="7">
    <location>
        <begin position="248"/>
        <end position="290"/>
    </location>
</feature>
<dbReference type="Pfam" id="PF04641">
    <property type="entry name" value="Rtf2"/>
    <property type="match status" value="1"/>
</dbReference>
<evidence type="ECO:0000259" key="7">
    <source>
        <dbReference type="PROSITE" id="PS50089"/>
    </source>
</evidence>
<reference evidence="8" key="1">
    <citation type="submission" date="2014-08" db="EMBL/GenBank/DDBJ databases">
        <authorList>
            <person name="Sharma Rahul"/>
            <person name="Thines Marco"/>
        </authorList>
    </citation>
    <scope>NUCLEOTIDE SEQUENCE</scope>
</reference>
<dbReference type="SUPFAM" id="SSF57850">
    <property type="entry name" value="RING/U-box"/>
    <property type="match status" value="2"/>
</dbReference>
<evidence type="ECO:0000256" key="1">
    <source>
        <dbReference type="ARBA" id="ARBA00004123"/>
    </source>
</evidence>
<feature type="region of interest" description="Disordered" evidence="6">
    <location>
        <begin position="82"/>
        <end position="147"/>
    </location>
</feature>
<dbReference type="GO" id="GO:0061630">
    <property type="term" value="F:ubiquitin protein ligase activity"/>
    <property type="evidence" value="ECO:0007669"/>
    <property type="project" value="InterPro"/>
</dbReference>
<evidence type="ECO:0000313" key="8">
    <source>
        <dbReference type="EMBL" id="CED82844.1"/>
    </source>
</evidence>
<keyword evidence="5" id="KW-0479">Metal-binding</keyword>
<feature type="compositionally biased region" description="Basic and acidic residues" evidence="6">
    <location>
        <begin position="137"/>
        <end position="147"/>
    </location>
</feature>
<proteinExistence type="inferred from homology"/>
<dbReference type="PANTHER" id="PTHR13063:SF10">
    <property type="entry name" value="NITRIC OXIDE SYNTHASE-INTERACTING PROTEIN"/>
    <property type="match status" value="1"/>
</dbReference>
<keyword evidence="3 4" id="KW-0539">Nucleus</keyword>
<dbReference type="GO" id="GO:0008270">
    <property type="term" value="F:zinc ion binding"/>
    <property type="evidence" value="ECO:0007669"/>
    <property type="project" value="UniProtKB-KW"/>
</dbReference>
<dbReference type="PIRSF" id="PIRSF023577">
    <property type="entry name" value="ENOS_interacting"/>
    <property type="match status" value="1"/>
</dbReference>
<keyword evidence="5" id="KW-0862">Zinc</keyword>
<dbReference type="InterPro" id="IPR031790">
    <property type="entry name" value="Znf-NOSIP"/>
</dbReference>
<evidence type="ECO:0000256" key="4">
    <source>
        <dbReference type="PIRNR" id="PIRNR023577"/>
    </source>
</evidence>
<dbReference type="InterPro" id="IPR013083">
    <property type="entry name" value="Znf_RING/FYVE/PHD"/>
</dbReference>
<evidence type="ECO:0000256" key="3">
    <source>
        <dbReference type="ARBA" id="ARBA00023242"/>
    </source>
</evidence>
<feature type="compositionally biased region" description="Basic and acidic residues" evidence="6">
    <location>
        <begin position="82"/>
        <end position="112"/>
    </location>
</feature>
<dbReference type="InterPro" id="IPR016818">
    <property type="entry name" value="NOSIP"/>
</dbReference>
<comment type="subcellular location">
    <subcellularLocation>
        <location evidence="1 4">Nucleus</location>
    </subcellularLocation>
</comment>
<dbReference type="PANTHER" id="PTHR13063">
    <property type="entry name" value="ENOS INTERACTING PROTEIN"/>
    <property type="match status" value="1"/>
</dbReference>